<dbReference type="InterPro" id="IPR009057">
    <property type="entry name" value="Homeodomain-like_sf"/>
</dbReference>
<dbReference type="InterPro" id="IPR001647">
    <property type="entry name" value="HTH_TetR"/>
</dbReference>
<evidence type="ECO:0000256" key="2">
    <source>
        <dbReference type="PROSITE-ProRule" id="PRU00335"/>
    </source>
</evidence>
<gene>
    <name evidence="4" type="ORF">C8E01_1215</name>
</gene>
<dbReference type="RefSeq" id="WP_243409727.1">
    <property type="nucleotide sequence ID" value="NZ_QEKI01000021.1"/>
</dbReference>
<feature type="domain" description="HTH tetR-type" evidence="3">
    <location>
        <begin position="16"/>
        <end position="76"/>
    </location>
</feature>
<proteinExistence type="predicted"/>
<organism evidence="4 5">
    <name type="scientific">Pontibacter virosus</name>
    <dbReference type="NCBI Taxonomy" id="1765052"/>
    <lineage>
        <taxon>Bacteria</taxon>
        <taxon>Pseudomonadati</taxon>
        <taxon>Bacteroidota</taxon>
        <taxon>Cytophagia</taxon>
        <taxon>Cytophagales</taxon>
        <taxon>Hymenobacteraceae</taxon>
        <taxon>Pontibacter</taxon>
    </lineage>
</organism>
<dbReference type="InterPro" id="IPR054422">
    <property type="entry name" value="TetR-like_HI_0893_C"/>
</dbReference>
<dbReference type="Pfam" id="PF22604">
    <property type="entry name" value="TetR_HI_0893_C"/>
    <property type="match status" value="1"/>
</dbReference>
<dbReference type="PRINTS" id="PR00455">
    <property type="entry name" value="HTHTETR"/>
</dbReference>
<accession>A0A2U1ALK8</accession>
<dbReference type="EMBL" id="QEKI01000021">
    <property type="protein sequence ID" value="PVY37314.1"/>
    <property type="molecule type" value="Genomic_DNA"/>
</dbReference>
<keyword evidence="1 2" id="KW-0238">DNA-binding</keyword>
<dbReference type="InterPro" id="IPR050624">
    <property type="entry name" value="HTH-type_Tx_Regulator"/>
</dbReference>
<evidence type="ECO:0000313" key="4">
    <source>
        <dbReference type="EMBL" id="PVY37314.1"/>
    </source>
</evidence>
<dbReference type="Proteomes" id="UP000245466">
    <property type="component" value="Unassembled WGS sequence"/>
</dbReference>
<dbReference type="PANTHER" id="PTHR43479">
    <property type="entry name" value="ACREF/ENVCD OPERON REPRESSOR-RELATED"/>
    <property type="match status" value="1"/>
</dbReference>
<dbReference type="GO" id="GO:0003677">
    <property type="term" value="F:DNA binding"/>
    <property type="evidence" value="ECO:0007669"/>
    <property type="project" value="UniProtKB-UniRule"/>
</dbReference>
<comment type="caution">
    <text evidence="4">The sequence shown here is derived from an EMBL/GenBank/DDBJ whole genome shotgun (WGS) entry which is preliminary data.</text>
</comment>
<evidence type="ECO:0000313" key="5">
    <source>
        <dbReference type="Proteomes" id="UP000245466"/>
    </source>
</evidence>
<dbReference type="Pfam" id="PF00440">
    <property type="entry name" value="TetR_N"/>
    <property type="match status" value="1"/>
</dbReference>
<name>A0A2U1ALK8_9BACT</name>
<evidence type="ECO:0000256" key="1">
    <source>
        <dbReference type="ARBA" id="ARBA00023125"/>
    </source>
</evidence>
<sequence length="202" mass="23026">MNVQLGGSSSNMEPIADKKKAIFISTMELVRDKGFHGTPMSMVAKHAGVAAGTIYHYFESKEQLITELFDYAQQQVIAVVEQETCAAIPFKDCFFNLWGGLYTFYQNNQNLLRFFEQFVNSPYSSTRPPFEEDKFYTLLFAFFERGIREGELKEVSPKILATLTHSSILTIAKMTASGRLHFDKKELQQIQQLLWDGIALGR</sequence>
<dbReference type="SUPFAM" id="SSF46689">
    <property type="entry name" value="Homeodomain-like"/>
    <property type="match status" value="1"/>
</dbReference>
<protein>
    <submittedName>
        <fullName evidence="4">TetR family transcriptional regulator</fullName>
    </submittedName>
</protein>
<dbReference type="SUPFAM" id="SSF48498">
    <property type="entry name" value="Tetracyclin repressor-like, C-terminal domain"/>
    <property type="match status" value="1"/>
</dbReference>
<dbReference type="InterPro" id="IPR036271">
    <property type="entry name" value="Tet_transcr_reg_TetR-rel_C_sf"/>
</dbReference>
<feature type="DNA-binding region" description="H-T-H motif" evidence="2">
    <location>
        <begin position="39"/>
        <end position="58"/>
    </location>
</feature>
<dbReference type="Gene3D" id="1.10.357.10">
    <property type="entry name" value="Tetracycline Repressor, domain 2"/>
    <property type="match status" value="1"/>
</dbReference>
<dbReference type="PROSITE" id="PS50977">
    <property type="entry name" value="HTH_TETR_2"/>
    <property type="match status" value="1"/>
</dbReference>
<evidence type="ECO:0000259" key="3">
    <source>
        <dbReference type="PROSITE" id="PS50977"/>
    </source>
</evidence>
<keyword evidence="5" id="KW-1185">Reference proteome</keyword>
<reference evidence="4 5" key="1">
    <citation type="submission" date="2018-04" db="EMBL/GenBank/DDBJ databases">
        <title>Genomic Encyclopedia of Type Strains, Phase IV (KMG-IV): sequencing the most valuable type-strain genomes for metagenomic binning, comparative biology and taxonomic classification.</title>
        <authorList>
            <person name="Goeker M."/>
        </authorList>
    </citation>
    <scope>NUCLEOTIDE SEQUENCE [LARGE SCALE GENOMIC DNA]</scope>
    <source>
        <strain evidence="4 5">DSM 100231</strain>
    </source>
</reference>
<dbReference type="PANTHER" id="PTHR43479:SF11">
    <property type="entry name" value="ACREF_ENVCD OPERON REPRESSOR-RELATED"/>
    <property type="match status" value="1"/>
</dbReference>
<dbReference type="AlphaFoldDB" id="A0A2U1ALK8"/>